<dbReference type="PANTHER" id="PTHR23079">
    <property type="entry name" value="RNA-DEPENDENT RNA POLYMERASE"/>
    <property type="match status" value="1"/>
</dbReference>
<feature type="domain" description="RDRP core" evidence="2">
    <location>
        <begin position="9"/>
        <end position="193"/>
    </location>
</feature>
<evidence type="ECO:0000313" key="4">
    <source>
        <dbReference type="Proteomes" id="UP001054945"/>
    </source>
</evidence>
<dbReference type="Pfam" id="PF05183">
    <property type="entry name" value="RdRP"/>
    <property type="match status" value="1"/>
</dbReference>
<accession>A0AAV4VEY9</accession>
<keyword evidence="1" id="KW-0808">Transferase</keyword>
<comment type="catalytic activity">
    <reaction evidence="1">
        <text>RNA(n) + a ribonucleoside 5'-triphosphate = RNA(n+1) + diphosphate</text>
        <dbReference type="Rhea" id="RHEA:21248"/>
        <dbReference type="Rhea" id="RHEA-COMP:14527"/>
        <dbReference type="Rhea" id="RHEA-COMP:17342"/>
        <dbReference type="ChEBI" id="CHEBI:33019"/>
        <dbReference type="ChEBI" id="CHEBI:61557"/>
        <dbReference type="ChEBI" id="CHEBI:140395"/>
        <dbReference type="EC" id="2.7.7.48"/>
    </reaction>
</comment>
<keyword evidence="1" id="KW-0548">Nucleotidyltransferase</keyword>
<dbReference type="InterPro" id="IPR007855">
    <property type="entry name" value="RDRP"/>
</dbReference>
<proteinExistence type="inferred from homology"/>
<keyword evidence="1 3" id="KW-0696">RNA-directed RNA polymerase</keyword>
<dbReference type="EC" id="2.7.7.48" evidence="1"/>
<keyword evidence="1" id="KW-0694">RNA-binding</keyword>
<dbReference type="PANTHER" id="PTHR23079:SF55">
    <property type="entry name" value="RNA-DIRECTED RNA POLYMERASE"/>
    <property type="match status" value="1"/>
</dbReference>
<dbReference type="InterPro" id="IPR057596">
    <property type="entry name" value="RDRP_core"/>
</dbReference>
<dbReference type="GO" id="GO:0003968">
    <property type="term" value="F:RNA-directed RNA polymerase activity"/>
    <property type="evidence" value="ECO:0007669"/>
    <property type="project" value="UniProtKB-KW"/>
</dbReference>
<keyword evidence="4" id="KW-1185">Reference proteome</keyword>
<evidence type="ECO:0000256" key="1">
    <source>
        <dbReference type="RuleBase" id="RU363098"/>
    </source>
</evidence>
<comment type="caution">
    <text evidence="3">The sequence shown here is derived from an EMBL/GenBank/DDBJ whole genome shotgun (WGS) entry which is preliminary data.</text>
</comment>
<gene>
    <name evidence="3" type="primary">RDR1_7</name>
    <name evidence="3" type="ORF">CEXT_483281</name>
</gene>
<dbReference type="Proteomes" id="UP001054945">
    <property type="component" value="Unassembled WGS sequence"/>
</dbReference>
<evidence type="ECO:0000313" key="3">
    <source>
        <dbReference type="EMBL" id="GIY68118.1"/>
    </source>
</evidence>
<name>A0AAV4VEY9_CAEEX</name>
<evidence type="ECO:0000259" key="2">
    <source>
        <dbReference type="Pfam" id="PF05183"/>
    </source>
</evidence>
<sequence>MCYVRRVVITPSKVIFMRPYEHFDNRIIRRFDVEYMLRVSFQDDNFEKLTYAVQYNSNKELITSRVVGDILMSGITIGSRCYEILASSSSQLREHGLWMYAADKNGNTAATIRTWMGDFTSIKNVPKYMARMGQCLSTTEEGVQVCLDVNSEIPDEDFKSRNGRYIFSDGIGIVSKSLADNVRLALKKNRGLEEDEPFSMSLQHSK</sequence>
<dbReference type="AlphaFoldDB" id="A0AAV4VEY9"/>
<dbReference type="GO" id="GO:0003723">
    <property type="term" value="F:RNA binding"/>
    <property type="evidence" value="ECO:0007669"/>
    <property type="project" value="UniProtKB-KW"/>
</dbReference>
<dbReference type="GO" id="GO:0030422">
    <property type="term" value="P:siRNA processing"/>
    <property type="evidence" value="ECO:0007669"/>
    <property type="project" value="TreeGrafter"/>
</dbReference>
<reference evidence="3 4" key="1">
    <citation type="submission" date="2021-06" db="EMBL/GenBank/DDBJ databases">
        <title>Caerostris extrusa draft genome.</title>
        <authorList>
            <person name="Kono N."/>
            <person name="Arakawa K."/>
        </authorList>
    </citation>
    <scope>NUCLEOTIDE SEQUENCE [LARGE SCALE GENOMIC DNA]</scope>
</reference>
<protein>
    <recommendedName>
        <fullName evidence="1">RNA-dependent RNA polymerase</fullName>
        <ecNumber evidence="1">2.7.7.48</ecNumber>
    </recommendedName>
</protein>
<organism evidence="3 4">
    <name type="scientific">Caerostris extrusa</name>
    <name type="common">Bark spider</name>
    <name type="synonym">Caerostris bankana</name>
    <dbReference type="NCBI Taxonomy" id="172846"/>
    <lineage>
        <taxon>Eukaryota</taxon>
        <taxon>Metazoa</taxon>
        <taxon>Ecdysozoa</taxon>
        <taxon>Arthropoda</taxon>
        <taxon>Chelicerata</taxon>
        <taxon>Arachnida</taxon>
        <taxon>Araneae</taxon>
        <taxon>Araneomorphae</taxon>
        <taxon>Entelegynae</taxon>
        <taxon>Araneoidea</taxon>
        <taxon>Araneidae</taxon>
        <taxon>Caerostris</taxon>
    </lineage>
</organism>
<dbReference type="EMBL" id="BPLR01014331">
    <property type="protein sequence ID" value="GIY68118.1"/>
    <property type="molecule type" value="Genomic_DNA"/>
</dbReference>
<dbReference type="GO" id="GO:0031380">
    <property type="term" value="C:nuclear RNA-directed RNA polymerase complex"/>
    <property type="evidence" value="ECO:0007669"/>
    <property type="project" value="TreeGrafter"/>
</dbReference>
<comment type="similarity">
    <text evidence="1">Belongs to the RdRP family.</text>
</comment>